<dbReference type="InterPro" id="IPR011990">
    <property type="entry name" value="TPR-like_helical_dom_sf"/>
</dbReference>
<dbReference type="Pfam" id="PF13374">
    <property type="entry name" value="TPR_10"/>
    <property type="match status" value="3"/>
</dbReference>
<evidence type="ECO:0000256" key="3">
    <source>
        <dbReference type="PROSITE-ProRule" id="PRU00339"/>
    </source>
</evidence>
<feature type="repeat" description="TPR" evidence="3">
    <location>
        <begin position="255"/>
        <end position="288"/>
    </location>
</feature>
<dbReference type="EMBL" id="CAKOGP040001736">
    <property type="protein sequence ID" value="CAJ1947655.1"/>
    <property type="molecule type" value="Genomic_DNA"/>
</dbReference>
<reference evidence="4" key="1">
    <citation type="submission" date="2023-08" db="EMBL/GenBank/DDBJ databases">
        <authorList>
            <person name="Audoor S."/>
            <person name="Bilcke G."/>
        </authorList>
    </citation>
    <scope>NUCLEOTIDE SEQUENCE</scope>
</reference>
<dbReference type="SMART" id="SM00028">
    <property type="entry name" value="TPR"/>
    <property type="match status" value="6"/>
</dbReference>
<evidence type="ECO:0008006" key="6">
    <source>
        <dbReference type="Google" id="ProtNLM"/>
    </source>
</evidence>
<dbReference type="PROSITE" id="PS50005">
    <property type="entry name" value="TPR"/>
    <property type="match status" value="2"/>
</dbReference>
<name>A0AAD2FNW2_9STRA</name>
<dbReference type="AlphaFoldDB" id="A0AAD2FNW2"/>
<dbReference type="PANTHER" id="PTHR45641">
    <property type="entry name" value="TETRATRICOPEPTIDE REPEAT PROTEIN (AFU_ORTHOLOGUE AFUA_6G03870)"/>
    <property type="match status" value="1"/>
</dbReference>
<gene>
    <name evidence="4" type="ORF">CYCCA115_LOCUS11242</name>
</gene>
<keyword evidence="2 3" id="KW-0802">TPR repeat</keyword>
<keyword evidence="5" id="KW-1185">Reference proteome</keyword>
<organism evidence="4 5">
    <name type="scientific">Cylindrotheca closterium</name>
    <dbReference type="NCBI Taxonomy" id="2856"/>
    <lineage>
        <taxon>Eukaryota</taxon>
        <taxon>Sar</taxon>
        <taxon>Stramenopiles</taxon>
        <taxon>Ochrophyta</taxon>
        <taxon>Bacillariophyta</taxon>
        <taxon>Bacillariophyceae</taxon>
        <taxon>Bacillariophycidae</taxon>
        <taxon>Bacillariales</taxon>
        <taxon>Bacillariaceae</taxon>
        <taxon>Cylindrotheca</taxon>
    </lineage>
</organism>
<comment type="caution">
    <text evidence="4">The sequence shown here is derived from an EMBL/GenBank/DDBJ whole genome shotgun (WGS) entry which is preliminary data.</text>
</comment>
<evidence type="ECO:0000313" key="5">
    <source>
        <dbReference type="Proteomes" id="UP001295423"/>
    </source>
</evidence>
<sequence>MDELVEVFRVQVQQRNYQGAREMMEELLEIQTKELGEDHLSVVNSLECIVMVLKRQGNLTEALKTLERVLEIQSKRLGENHIDTANTYKRIGELSVEQGDGEKAEEMFRKALDIKLEILPGDHAEVTDLYHVLSGLLQGHGKFAQAKKMQKVLLATLLQMHGEDHPAVVKAYQGIAGLLTKQNRLDDAIQMADKSIEICSRLQGRRGFDKTAMAGALLCKSKCLQLQGNLDGATELLTKLLVILKEINGNDLPTALTYEDLALAYVGQDMTDDAIKAYAKAIQIRKTLYGANGHPLIQEHMTTLQVLKREKKAKALHKQGRVAMKKAKGDSEKAMRLFREAMGIYEEIIPPHPNVDTASDNISALYVDMAAAFEMFSDAKVKQGLLEDAITASATALKFRRRTLGDDHIDTKRRMDAHRSLLQRLLENRG</sequence>
<dbReference type="InterPro" id="IPR019734">
    <property type="entry name" value="TPR_rpt"/>
</dbReference>
<keyword evidence="1" id="KW-0677">Repeat</keyword>
<feature type="repeat" description="TPR" evidence="3">
    <location>
        <begin position="85"/>
        <end position="118"/>
    </location>
</feature>
<dbReference type="Proteomes" id="UP001295423">
    <property type="component" value="Unassembled WGS sequence"/>
</dbReference>
<dbReference type="Pfam" id="PF13424">
    <property type="entry name" value="TPR_12"/>
    <property type="match status" value="2"/>
</dbReference>
<dbReference type="Gene3D" id="1.25.40.10">
    <property type="entry name" value="Tetratricopeptide repeat domain"/>
    <property type="match status" value="3"/>
</dbReference>
<protein>
    <recommendedName>
        <fullName evidence="6">Kinesin light chain</fullName>
    </recommendedName>
</protein>
<evidence type="ECO:0000313" key="4">
    <source>
        <dbReference type="EMBL" id="CAJ1947655.1"/>
    </source>
</evidence>
<accession>A0AAD2FNW2</accession>
<proteinExistence type="predicted"/>
<dbReference type="PANTHER" id="PTHR45641:SF1">
    <property type="entry name" value="AAA+ ATPASE DOMAIN-CONTAINING PROTEIN"/>
    <property type="match status" value="1"/>
</dbReference>
<evidence type="ECO:0000256" key="1">
    <source>
        <dbReference type="ARBA" id="ARBA00022737"/>
    </source>
</evidence>
<dbReference type="SUPFAM" id="SSF48452">
    <property type="entry name" value="TPR-like"/>
    <property type="match status" value="2"/>
</dbReference>
<evidence type="ECO:0000256" key="2">
    <source>
        <dbReference type="ARBA" id="ARBA00022803"/>
    </source>
</evidence>